<dbReference type="SMART" id="SM00327">
    <property type="entry name" value="VWA"/>
    <property type="match status" value="1"/>
</dbReference>
<dbReference type="PROSITE" id="PS50234">
    <property type="entry name" value="VWFA"/>
    <property type="match status" value="1"/>
</dbReference>
<feature type="compositionally biased region" description="Polar residues" evidence="1">
    <location>
        <begin position="372"/>
        <end position="381"/>
    </location>
</feature>
<dbReference type="AlphaFoldDB" id="A0A9D2RZJ6"/>
<evidence type="ECO:0000259" key="2">
    <source>
        <dbReference type="PROSITE" id="PS50234"/>
    </source>
</evidence>
<reference evidence="3" key="1">
    <citation type="journal article" date="2021" name="PeerJ">
        <title>Extensive microbial diversity within the chicken gut microbiome revealed by metagenomics and culture.</title>
        <authorList>
            <person name="Gilroy R."/>
            <person name="Ravi A."/>
            <person name="Getino M."/>
            <person name="Pursley I."/>
            <person name="Horton D.L."/>
            <person name="Alikhan N.F."/>
            <person name="Baker D."/>
            <person name="Gharbi K."/>
            <person name="Hall N."/>
            <person name="Watson M."/>
            <person name="Adriaenssens E.M."/>
            <person name="Foster-Nyarko E."/>
            <person name="Jarju S."/>
            <person name="Secka A."/>
            <person name="Antonio M."/>
            <person name="Oren A."/>
            <person name="Chaudhuri R.R."/>
            <person name="La Ragione R."/>
            <person name="Hildebrand F."/>
            <person name="Pallen M.J."/>
        </authorList>
    </citation>
    <scope>NUCLEOTIDE SEQUENCE</scope>
    <source>
        <strain evidence="3">ChiBcolR8-3208</strain>
    </source>
</reference>
<dbReference type="Gene3D" id="3.40.50.410">
    <property type="entry name" value="von Willebrand factor, type A domain"/>
    <property type="match status" value="1"/>
</dbReference>
<organism evidence="3 4">
    <name type="scientific">Candidatus Acutalibacter ornithocaccae</name>
    <dbReference type="NCBI Taxonomy" id="2838416"/>
    <lineage>
        <taxon>Bacteria</taxon>
        <taxon>Bacillati</taxon>
        <taxon>Bacillota</taxon>
        <taxon>Clostridia</taxon>
        <taxon>Eubacteriales</taxon>
        <taxon>Acutalibacteraceae</taxon>
        <taxon>Acutalibacter</taxon>
    </lineage>
</organism>
<gene>
    <name evidence="3" type="ORF">H9942_07195</name>
</gene>
<dbReference type="PANTHER" id="PTHR41248:SF1">
    <property type="entry name" value="NORD PROTEIN"/>
    <property type="match status" value="1"/>
</dbReference>
<dbReference type="InterPro" id="IPR036465">
    <property type="entry name" value="vWFA_dom_sf"/>
</dbReference>
<evidence type="ECO:0000256" key="1">
    <source>
        <dbReference type="SAM" id="MobiDB-lite"/>
    </source>
</evidence>
<dbReference type="InterPro" id="IPR002035">
    <property type="entry name" value="VWF_A"/>
</dbReference>
<sequence length="735" mass="83000">MARVNHKKVKQLIQQKRGRITDQEFFTSRLLALHFEDVAAAQTKRYGASRRVRVRLLWQPDNTDLAYTDSLHITINAGNPAITEFPTREERYQMVLGLFAHELGHCLYTDFLTQQTYRNNLSACRWYPEKPKLSRVRDVKNEGEFWEYAQENPQNLALLGRVAHEISNVLEDAAMENRVLEQFPGTLGQALDFVRAWQWREMPTVTQLKEREAQGTPMFYCLLQLFLSYGKFGELKYGAEPLSEEHIQTVFELLPLLDNDLRATSGKNRWNTVNCILIRCWEHVREYLEALKRRYEEKKASGGTGSVFSQLEEELSTLVGGSTRGEGVTAPVSEETEGPSLPQPEKREKTHALADGNPSEEDENSGEKLSTAGVSSESAAGNRSEKQEITPEETGRMPLMETDSVSEPMGGGIEINRDYHPEISNTVEAEMERLLDTMAEKTVCQELEQDRLRELNQEAQSISYGDIHKGVAIRVNRMTEVPPEMVTQYNAIAGPLLAISKQLQKSLLRQLRDQQRGGKQTGLLMGRRLDAHALFRSDGKVFTKNALPIQPPEMAVGLLLDESGSMASCDRATYARASAIILYDFCQALRVPVMVYGHSTGGSGVELYSYSEFDAIDREDQYRLVDISARGSNRDGAALRFVAERLSHRPEELKLLILVSDGQPADTGYYGTAAEEDLRGIQQEYRRKGILFVAAAIGDDKENMERIYGDSFLDITDLNQLPVKLTQVVKRFLRV</sequence>
<dbReference type="CDD" id="cd01454">
    <property type="entry name" value="vWA_norD_type"/>
    <property type="match status" value="1"/>
</dbReference>
<dbReference type="Pfam" id="PF00092">
    <property type="entry name" value="VWA"/>
    <property type="match status" value="1"/>
</dbReference>
<feature type="region of interest" description="Disordered" evidence="1">
    <location>
        <begin position="317"/>
        <end position="417"/>
    </location>
</feature>
<feature type="compositionally biased region" description="Basic and acidic residues" evidence="1">
    <location>
        <begin position="383"/>
        <end position="395"/>
    </location>
</feature>
<feature type="domain" description="VWFA" evidence="2">
    <location>
        <begin position="555"/>
        <end position="732"/>
    </location>
</feature>
<dbReference type="InterPro" id="IPR051928">
    <property type="entry name" value="NorD/CobT"/>
</dbReference>
<reference evidence="3" key="2">
    <citation type="submission" date="2021-04" db="EMBL/GenBank/DDBJ databases">
        <authorList>
            <person name="Gilroy R."/>
        </authorList>
    </citation>
    <scope>NUCLEOTIDE SEQUENCE</scope>
    <source>
        <strain evidence="3">ChiBcolR8-3208</strain>
    </source>
</reference>
<name>A0A9D2RZJ6_9FIRM</name>
<protein>
    <submittedName>
        <fullName evidence="3">VWA domain-containing protein</fullName>
    </submittedName>
</protein>
<dbReference type="SUPFAM" id="SSF53300">
    <property type="entry name" value="vWA-like"/>
    <property type="match status" value="1"/>
</dbReference>
<evidence type="ECO:0000313" key="4">
    <source>
        <dbReference type="Proteomes" id="UP000824214"/>
    </source>
</evidence>
<dbReference type="PANTHER" id="PTHR41248">
    <property type="entry name" value="NORD PROTEIN"/>
    <property type="match status" value="1"/>
</dbReference>
<accession>A0A9D2RZJ6</accession>
<dbReference type="EMBL" id="DWXZ01000150">
    <property type="protein sequence ID" value="HJB37836.1"/>
    <property type="molecule type" value="Genomic_DNA"/>
</dbReference>
<comment type="caution">
    <text evidence="3">The sequence shown here is derived from an EMBL/GenBank/DDBJ whole genome shotgun (WGS) entry which is preliminary data.</text>
</comment>
<evidence type="ECO:0000313" key="3">
    <source>
        <dbReference type="EMBL" id="HJB37836.1"/>
    </source>
</evidence>
<proteinExistence type="predicted"/>
<dbReference type="Proteomes" id="UP000824214">
    <property type="component" value="Unassembled WGS sequence"/>
</dbReference>